<organism evidence="3 4">
    <name type="scientific">Acaryochloris marina (strain MBIC 11017)</name>
    <dbReference type="NCBI Taxonomy" id="329726"/>
    <lineage>
        <taxon>Bacteria</taxon>
        <taxon>Bacillati</taxon>
        <taxon>Cyanobacteriota</taxon>
        <taxon>Cyanophyceae</taxon>
        <taxon>Acaryochloridales</taxon>
        <taxon>Acaryochloridaceae</taxon>
        <taxon>Acaryochloris</taxon>
    </lineage>
</organism>
<feature type="transmembrane region" description="Helical" evidence="2">
    <location>
        <begin position="58"/>
        <end position="80"/>
    </location>
</feature>
<dbReference type="KEGG" id="amr:AM1_B0049"/>
<feature type="compositionally biased region" description="Polar residues" evidence="1">
    <location>
        <begin position="150"/>
        <end position="163"/>
    </location>
</feature>
<evidence type="ECO:0000256" key="2">
    <source>
        <dbReference type="SAM" id="Phobius"/>
    </source>
</evidence>
<feature type="region of interest" description="Disordered" evidence="1">
    <location>
        <begin position="1"/>
        <end position="25"/>
    </location>
</feature>
<dbReference type="RefSeq" id="WP_012166928.1">
    <property type="nucleotide sequence ID" value="NC_009927.1"/>
</dbReference>
<feature type="compositionally biased region" description="Low complexity" evidence="1">
    <location>
        <begin position="1"/>
        <end position="12"/>
    </location>
</feature>
<keyword evidence="2" id="KW-0472">Membrane</keyword>
<gene>
    <name evidence="3" type="ordered locus">AM1_B0049</name>
</gene>
<accession>A8ZM05</accession>
<name>A8ZM05_ACAM1</name>
<keyword evidence="4" id="KW-1185">Reference proteome</keyword>
<keyword evidence="3" id="KW-0614">Plasmid</keyword>
<protein>
    <submittedName>
        <fullName evidence="3">Uncharacterized protein</fullName>
    </submittedName>
</protein>
<feature type="compositionally biased region" description="Low complexity" evidence="1">
    <location>
        <begin position="167"/>
        <end position="184"/>
    </location>
</feature>
<dbReference type="AlphaFoldDB" id="A8ZM05"/>
<reference evidence="3 4" key="1">
    <citation type="journal article" date="2008" name="Proc. Natl. Acad. Sci. U.S.A.">
        <title>Niche adaptation and genome expansion in the chlorophyll d-producing cyanobacterium Acaryochloris marina.</title>
        <authorList>
            <person name="Swingley W.D."/>
            <person name="Chen M."/>
            <person name="Cheung P.C."/>
            <person name="Conrad A.L."/>
            <person name="Dejesa L.C."/>
            <person name="Hao J."/>
            <person name="Honchak B.M."/>
            <person name="Karbach L.E."/>
            <person name="Kurdoglu A."/>
            <person name="Lahiri S."/>
            <person name="Mastrian S.D."/>
            <person name="Miyashita H."/>
            <person name="Page L."/>
            <person name="Ramakrishna P."/>
            <person name="Satoh S."/>
            <person name="Sattley W.M."/>
            <person name="Shimada Y."/>
            <person name="Taylor H.L."/>
            <person name="Tomo T."/>
            <person name="Tsuchiya T."/>
            <person name="Wang Z.T."/>
            <person name="Raymond J."/>
            <person name="Mimuro M."/>
            <person name="Blankenship R.E."/>
            <person name="Touchman J.W."/>
        </authorList>
    </citation>
    <scope>NUCLEOTIDE SEQUENCE [LARGE SCALE GENOMIC DNA]</scope>
    <source>
        <strain evidence="4">MBIC 11017</strain>
        <plasmid evidence="4">Plasmid pREB2</plasmid>
    </source>
</reference>
<evidence type="ECO:0000313" key="4">
    <source>
        <dbReference type="Proteomes" id="UP000000268"/>
    </source>
</evidence>
<dbReference type="Proteomes" id="UP000000268">
    <property type="component" value="Plasmid pREB2"/>
</dbReference>
<keyword evidence="2" id="KW-0812">Transmembrane</keyword>
<dbReference type="EMBL" id="CP000839">
    <property type="protein sequence ID" value="ABW31775.1"/>
    <property type="molecule type" value="Genomic_DNA"/>
</dbReference>
<geneLocation type="plasmid" evidence="3 4">
    <name>pREB2</name>
</geneLocation>
<feature type="region of interest" description="Disordered" evidence="1">
    <location>
        <begin position="146"/>
        <end position="184"/>
    </location>
</feature>
<evidence type="ECO:0000256" key="1">
    <source>
        <dbReference type="SAM" id="MobiDB-lite"/>
    </source>
</evidence>
<dbReference type="HOGENOM" id="CLU_1465205_0_0_3"/>
<keyword evidence="2" id="KW-1133">Transmembrane helix</keyword>
<evidence type="ECO:0000313" key="3">
    <source>
        <dbReference type="EMBL" id="ABW31775.1"/>
    </source>
</evidence>
<sequence>MSNSPYPSNSDPSFHEPSLESSNATRYTELGRTVQAIRVENTRLNSDVQQLRGRTSSLIGLLIGLILLTIGGFAWLAISLQNLEKEEQQRANGIDPALASQVEQLEKQVNDLRKFIPGNLSDTLQSNQTTLAQLQTQLQQVTTQIKTLERSASNSQPQSNTPPQTAPPSNQQSSESPQLNNNQE</sequence>
<dbReference type="OrthoDB" id="9921131at2"/>
<proteinExistence type="predicted"/>